<keyword evidence="1" id="KW-0175">Coiled coil</keyword>
<feature type="compositionally biased region" description="Polar residues" evidence="2">
    <location>
        <begin position="94"/>
        <end position="103"/>
    </location>
</feature>
<feature type="compositionally biased region" description="Polar residues" evidence="2">
    <location>
        <begin position="228"/>
        <end position="252"/>
    </location>
</feature>
<feature type="region of interest" description="Disordered" evidence="2">
    <location>
        <begin position="213"/>
        <end position="283"/>
    </location>
</feature>
<evidence type="ECO:0000313" key="3">
    <source>
        <dbReference type="EMBL" id="KAJ5485586.1"/>
    </source>
</evidence>
<dbReference type="AlphaFoldDB" id="A0A9W9X7N3"/>
<reference evidence="3" key="1">
    <citation type="submission" date="2022-12" db="EMBL/GenBank/DDBJ databases">
        <authorList>
            <person name="Petersen C."/>
        </authorList>
    </citation>
    <scope>NUCLEOTIDE SEQUENCE</scope>
    <source>
        <strain evidence="3">IBT 30728</strain>
    </source>
</reference>
<feature type="compositionally biased region" description="Low complexity" evidence="2">
    <location>
        <begin position="108"/>
        <end position="130"/>
    </location>
</feature>
<feature type="region of interest" description="Disordered" evidence="2">
    <location>
        <begin position="94"/>
        <end position="142"/>
    </location>
</feature>
<feature type="region of interest" description="Disordered" evidence="2">
    <location>
        <begin position="412"/>
        <end position="466"/>
    </location>
</feature>
<feature type="compositionally biased region" description="Basic and acidic residues" evidence="2">
    <location>
        <begin position="541"/>
        <end position="556"/>
    </location>
</feature>
<evidence type="ECO:0000256" key="2">
    <source>
        <dbReference type="SAM" id="MobiDB-lite"/>
    </source>
</evidence>
<reference evidence="3" key="2">
    <citation type="journal article" date="2023" name="IMA Fungus">
        <title>Comparative genomic study of the Penicillium genus elucidates a diverse pangenome and 15 lateral gene transfer events.</title>
        <authorList>
            <person name="Petersen C."/>
            <person name="Sorensen T."/>
            <person name="Nielsen M.R."/>
            <person name="Sondergaard T.E."/>
            <person name="Sorensen J.L."/>
            <person name="Fitzpatrick D.A."/>
            <person name="Frisvad J.C."/>
            <person name="Nielsen K.L."/>
        </authorList>
    </citation>
    <scope>NUCLEOTIDE SEQUENCE</scope>
    <source>
        <strain evidence="3">IBT 30728</strain>
    </source>
</reference>
<evidence type="ECO:0000256" key="1">
    <source>
        <dbReference type="SAM" id="Coils"/>
    </source>
</evidence>
<evidence type="ECO:0000313" key="4">
    <source>
        <dbReference type="Proteomes" id="UP001148312"/>
    </source>
</evidence>
<feature type="coiled-coil region" evidence="1">
    <location>
        <begin position="51"/>
        <end position="87"/>
    </location>
</feature>
<sequence>MSEDPRYSEVPDMPNGTSSDNDHYLEAARKRLKTSLQTTDEIVESPFDAEIRRMTQQLEDLKKQRLIAELQEKILAEQQAIEATRQRLSLATATASISPQNSPAPLLAHSSVPSPRPASSAPHTPQHQPVVRPPASAPRASPTLNASFINATAVVATQPRPAAPAVQQLETLKRPAQAPAPAPAPASTPASAPASAPAAVSVAPVKPLQISSVQNASNPTTPVKKPTSFVTNGTLTPTNLSTQVNSASTTHAQQQQQGHLQWYERPRTPGAPNESSQDKIPEYTGETRDNYANFITALEAHFAKAPTYYTKERDYRRVKLALEHVSPAERERWYASPDRTATWYGFRAFLVKDAVRKLKAAEQARSARKSVSAPPAPTPAAEPPQTVVGTTTQSSGVQQAQPLVASIQPIIPSQPAPVTQPTTPAVASPATNAGPMAPPSFRFPPSSAKPVAQAQDNEPKTPTPTTPVRIKVETAAYARYRNGQQEPGETVSSFSAWLQRLLPDIDVELSLEDRMSFLKRGWYRRYLQDIEDTLPQRQAEMKELSSSYKKESERSSSYRSGISSEQPRRRSPSVSRGRTPERDVSHRSSRGFSRAPSVRKSSIARPSASSRGPSPPPPNIQITAANSFFACRQFISGMEKHFHNHRGYFIDDSKKVSYAERFLAPVVSDTYRFFSSRHARPITWFDFCVFLLNHSSSSHRALDAIMKYNNSYQRANQSIRDFALWIQQYAPHYQKGDKDDRKHLLEHSRQELRMVARQDYEKYPTLASYVDYLEQVERSSLLTQKDIGTANVILPISSRRAR</sequence>
<feature type="region of interest" description="Disordered" evidence="2">
    <location>
        <begin position="1"/>
        <end position="26"/>
    </location>
</feature>
<dbReference type="EMBL" id="JAPWDQ010000005">
    <property type="protein sequence ID" value="KAJ5485586.1"/>
    <property type="molecule type" value="Genomic_DNA"/>
</dbReference>
<feature type="compositionally biased region" description="Low complexity" evidence="2">
    <location>
        <begin position="383"/>
        <end position="397"/>
    </location>
</feature>
<feature type="region of interest" description="Disordered" evidence="2">
    <location>
        <begin position="365"/>
        <end position="397"/>
    </location>
</feature>
<protein>
    <submittedName>
        <fullName evidence="3">Uncharacterized protein</fullName>
    </submittedName>
</protein>
<keyword evidence="4" id="KW-1185">Reference proteome</keyword>
<organism evidence="3 4">
    <name type="scientific">Penicillium diatomitis</name>
    <dbReference type="NCBI Taxonomy" id="2819901"/>
    <lineage>
        <taxon>Eukaryota</taxon>
        <taxon>Fungi</taxon>
        <taxon>Dikarya</taxon>
        <taxon>Ascomycota</taxon>
        <taxon>Pezizomycotina</taxon>
        <taxon>Eurotiomycetes</taxon>
        <taxon>Eurotiomycetidae</taxon>
        <taxon>Eurotiales</taxon>
        <taxon>Aspergillaceae</taxon>
        <taxon>Penicillium</taxon>
    </lineage>
</organism>
<comment type="caution">
    <text evidence="3">The sequence shown here is derived from an EMBL/GenBank/DDBJ whole genome shotgun (WGS) entry which is preliminary data.</text>
</comment>
<proteinExistence type="predicted"/>
<dbReference type="GeneID" id="81625425"/>
<accession>A0A9W9X7N3</accession>
<dbReference type="RefSeq" id="XP_056790370.1">
    <property type="nucleotide sequence ID" value="XM_056935176.1"/>
</dbReference>
<gene>
    <name evidence="3" type="ORF">N7539_005574</name>
</gene>
<feature type="compositionally biased region" description="Low complexity" evidence="2">
    <location>
        <begin position="601"/>
        <end position="612"/>
    </location>
</feature>
<dbReference type="Proteomes" id="UP001148312">
    <property type="component" value="Unassembled WGS sequence"/>
</dbReference>
<feature type="region of interest" description="Disordered" evidence="2">
    <location>
        <begin position="541"/>
        <end position="619"/>
    </location>
</feature>
<name>A0A9W9X7N3_9EURO</name>
<feature type="region of interest" description="Disordered" evidence="2">
    <location>
        <begin position="173"/>
        <end position="194"/>
    </location>
</feature>
<feature type="compositionally biased region" description="Low complexity" evidence="2">
    <location>
        <begin position="412"/>
        <end position="431"/>
    </location>
</feature>